<evidence type="ECO:0000259" key="9">
    <source>
        <dbReference type="PROSITE" id="PS51324"/>
    </source>
</evidence>
<dbReference type="InterPro" id="IPR039798">
    <property type="entry name" value="Sulfhydryl_oxidase"/>
</dbReference>
<comment type="caution">
    <text evidence="11">The sequence shown here is derived from an EMBL/GenBank/DDBJ whole genome shotgun (WGS) entry which is preliminary data.</text>
</comment>
<proteinExistence type="predicted"/>
<evidence type="ECO:0000256" key="8">
    <source>
        <dbReference type="RuleBase" id="RU371123"/>
    </source>
</evidence>
<keyword evidence="5 8" id="KW-0560">Oxidoreductase</keyword>
<accession>A0ABQ7YD80</accession>
<reference evidence="11 12" key="1">
    <citation type="submission" date="2021-05" db="EMBL/GenBank/DDBJ databases">
        <title>Genome Assembly of Synthetic Allotetraploid Brassica napus Reveals Homoeologous Exchanges between Subgenomes.</title>
        <authorList>
            <person name="Davis J.T."/>
        </authorList>
    </citation>
    <scope>NUCLEOTIDE SEQUENCE [LARGE SCALE GENOMIC DNA]</scope>
    <source>
        <strain evidence="12">cv. Da-Ae</strain>
        <tissue evidence="11">Seedling</tissue>
    </source>
</reference>
<gene>
    <name evidence="11" type="ORF">HID58_083404</name>
</gene>
<feature type="domain" description="ERV/ALR sulfhydryl oxidase" evidence="9">
    <location>
        <begin position="384"/>
        <end position="486"/>
    </location>
</feature>
<evidence type="ECO:0000256" key="5">
    <source>
        <dbReference type="ARBA" id="ARBA00023002"/>
    </source>
</evidence>
<evidence type="ECO:0000256" key="3">
    <source>
        <dbReference type="ARBA" id="ARBA00022729"/>
    </source>
</evidence>
<dbReference type="EMBL" id="JAGKQM010000018">
    <property type="protein sequence ID" value="KAH0866193.1"/>
    <property type="molecule type" value="Genomic_DNA"/>
</dbReference>
<dbReference type="PANTHER" id="PTHR22897:SF21">
    <property type="entry name" value="SULFHYDRYL OXIDASE 1"/>
    <property type="match status" value="1"/>
</dbReference>
<name>A0ABQ7YD80_BRANA</name>
<keyword evidence="6" id="KW-1015">Disulfide bond</keyword>
<dbReference type="EC" id="1.8.3.2" evidence="8"/>
<evidence type="ECO:0000256" key="7">
    <source>
        <dbReference type="ARBA" id="ARBA00023180"/>
    </source>
</evidence>
<evidence type="ECO:0000259" key="10">
    <source>
        <dbReference type="PROSITE" id="PS51352"/>
    </source>
</evidence>
<feature type="domain" description="Thioredoxin" evidence="10">
    <location>
        <begin position="97"/>
        <end position="255"/>
    </location>
</feature>
<organism evidence="11 12">
    <name type="scientific">Brassica napus</name>
    <name type="common">Rape</name>
    <dbReference type="NCBI Taxonomy" id="3708"/>
    <lineage>
        <taxon>Eukaryota</taxon>
        <taxon>Viridiplantae</taxon>
        <taxon>Streptophyta</taxon>
        <taxon>Embryophyta</taxon>
        <taxon>Tracheophyta</taxon>
        <taxon>Spermatophyta</taxon>
        <taxon>Magnoliopsida</taxon>
        <taxon>eudicotyledons</taxon>
        <taxon>Gunneridae</taxon>
        <taxon>Pentapetalae</taxon>
        <taxon>rosids</taxon>
        <taxon>malvids</taxon>
        <taxon>Brassicales</taxon>
        <taxon>Brassicaceae</taxon>
        <taxon>Brassiceae</taxon>
        <taxon>Brassica</taxon>
    </lineage>
</organism>
<keyword evidence="8" id="KW-0472">Membrane</keyword>
<dbReference type="InterPro" id="IPR036249">
    <property type="entry name" value="Thioredoxin-like_sf"/>
</dbReference>
<feature type="non-terminal residue" evidence="11">
    <location>
        <position position="1"/>
    </location>
</feature>
<comment type="cofactor">
    <cofactor evidence="1 8">
        <name>FAD</name>
        <dbReference type="ChEBI" id="CHEBI:57692"/>
    </cofactor>
</comment>
<feature type="transmembrane region" description="Helical" evidence="8">
    <location>
        <begin position="555"/>
        <end position="579"/>
    </location>
</feature>
<keyword evidence="7" id="KW-0325">Glycoprotein</keyword>
<dbReference type="SUPFAM" id="SSF52833">
    <property type="entry name" value="Thioredoxin-like"/>
    <property type="match status" value="1"/>
</dbReference>
<dbReference type="Pfam" id="PF04777">
    <property type="entry name" value="Evr1_Alr"/>
    <property type="match status" value="1"/>
</dbReference>
<dbReference type="PROSITE" id="PS51324">
    <property type="entry name" value="ERV_ALR"/>
    <property type="match status" value="1"/>
</dbReference>
<comment type="caution">
    <text evidence="8">Lacks conserved residue(s) required for the propagation of feature annotation.</text>
</comment>
<dbReference type="Gene3D" id="1.20.120.310">
    <property type="entry name" value="ERV/ALR sulfhydryl oxidase domain"/>
    <property type="match status" value="1"/>
</dbReference>
<feature type="transmembrane region" description="Helical" evidence="8">
    <location>
        <begin position="50"/>
        <end position="72"/>
    </location>
</feature>
<keyword evidence="8" id="KW-1133">Transmembrane helix</keyword>
<keyword evidence="12" id="KW-1185">Reference proteome</keyword>
<evidence type="ECO:0000256" key="4">
    <source>
        <dbReference type="ARBA" id="ARBA00022827"/>
    </source>
</evidence>
<dbReference type="SUPFAM" id="SSF69000">
    <property type="entry name" value="FAD-dependent thiol oxidase"/>
    <property type="match status" value="1"/>
</dbReference>
<dbReference type="Gene3D" id="3.40.30.10">
    <property type="entry name" value="Glutaredoxin"/>
    <property type="match status" value="1"/>
</dbReference>
<evidence type="ECO:0000256" key="6">
    <source>
        <dbReference type="ARBA" id="ARBA00023157"/>
    </source>
</evidence>
<evidence type="ECO:0000313" key="11">
    <source>
        <dbReference type="EMBL" id="KAH0866193.1"/>
    </source>
</evidence>
<comment type="catalytic activity">
    <reaction evidence="8">
        <text>2 R'C(R)SH + O2 = R'C(R)S-S(R)CR' + H2O2</text>
        <dbReference type="Rhea" id="RHEA:17357"/>
        <dbReference type="ChEBI" id="CHEBI:15379"/>
        <dbReference type="ChEBI" id="CHEBI:16240"/>
        <dbReference type="ChEBI" id="CHEBI:16520"/>
        <dbReference type="ChEBI" id="CHEBI:17412"/>
        <dbReference type="EC" id="1.8.3.2"/>
    </reaction>
</comment>
<protein>
    <recommendedName>
        <fullName evidence="8">Sulfhydryl oxidase</fullName>
        <ecNumber evidence="8">1.8.3.2</ecNumber>
    </recommendedName>
</protein>
<evidence type="ECO:0000313" key="12">
    <source>
        <dbReference type="Proteomes" id="UP000824890"/>
    </source>
</evidence>
<keyword evidence="2 8" id="KW-0285">Flavoprotein</keyword>
<dbReference type="Proteomes" id="UP000824890">
    <property type="component" value="Unassembled WGS sequence"/>
</dbReference>
<keyword evidence="8" id="KW-0812">Transmembrane</keyword>
<dbReference type="InterPro" id="IPR036774">
    <property type="entry name" value="ERV/ALR_sulphydryl_oxid_sf"/>
</dbReference>
<dbReference type="PROSITE" id="PS51352">
    <property type="entry name" value="THIOREDOXIN_2"/>
    <property type="match status" value="1"/>
</dbReference>
<dbReference type="InterPro" id="IPR017905">
    <property type="entry name" value="ERV/ALR_sulphydryl_oxidase"/>
</dbReference>
<keyword evidence="4 8" id="KW-0274">FAD</keyword>
<keyword evidence="3" id="KW-0732">Signal</keyword>
<dbReference type="InterPro" id="IPR013766">
    <property type="entry name" value="Thioredoxin_domain"/>
</dbReference>
<dbReference type="PANTHER" id="PTHR22897">
    <property type="entry name" value="QUIESCIN Q6-RELATED SULFHYDRYL OXIDASE"/>
    <property type="match status" value="1"/>
</dbReference>
<sequence>QTKPIRKSSRRTTIDAGQNAVRRRVKTETFDFLSTEGGNLPSSFRISLPFVYTLLDLMSLIHLFLLVSLVSLEADATTSFSPGSRSILRDIGSNGISDHKDNAVELNATNFDSVFQDTPAKYAVLEFFAHWCPACRNYKVNSAIHCPLFPHYEKVARLFNGAEAVHPGTACINNFYTLCFSFTSNYSFITFLAEQINIKLCDKFSIKRYPMLFWGPPRKFVGGSWEPKQEKSEIIVVEEWRTADLLLSWINKQLGSSYGLDDQKLGKDHLLPNISDYEQVSQNISQAVFDIEEATEEAFDIILSLKAIKSSETGASFIRFLQLLVPHHPSKRCRKGSAEILMNFDDLCPAGECSYDSGVNNTLRNFHICGNDLPRGYFMFCRGSKNETRGFSCGLWILMHSLSVRIEDGESQFAFTALCDFINNFFMCDECRRHFHDMCLSVKTPFKKARDVVLWLWSTHNKVNERLKKDEESLGTGDPKFPKMIWPPKQLCSSCYLTSTGNNIDWDHDEVYKFLKEYYGEKLVSSYKKKSAGGVSKEEVVVAAAEEMAVPTNALVVPVGAALAIALASCAFGALACYWRTQQKNRKHHHNPHYLRRYSSNYLVMNTFSNSESEREKER</sequence>
<evidence type="ECO:0000256" key="1">
    <source>
        <dbReference type="ARBA" id="ARBA00001974"/>
    </source>
</evidence>
<evidence type="ECO:0000256" key="2">
    <source>
        <dbReference type="ARBA" id="ARBA00022630"/>
    </source>
</evidence>